<accession>A0A6N2R831</accession>
<gene>
    <name evidence="2" type="primary">epsJ_2</name>
    <name evidence="2" type="ORF">CNLFYP112_00015</name>
</gene>
<keyword evidence="2" id="KW-0328">Glycosyltransferase</keyword>
<proteinExistence type="predicted"/>
<dbReference type="Gene3D" id="3.90.550.10">
    <property type="entry name" value="Spore Coat Polysaccharide Biosynthesis Protein SpsA, Chain A"/>
    <property type="match status" value="1"/>
</dbReference>
<dbReference type="AlphaFoldDB" id="A0A6N2R831"/>
<dbReference type="InterPro" id="IPR001173">
    <property type="entry name" value="Glyco_trans_2-like"/>
</dbReference>
<keyword evidence="2" id="KW-0808">Transferase</keyword>
<sequence>MNEMITVLTPTYNRAEQLQDLFESLRKQTEKRFKWLIIDDGSQDNTEEVVKKFLKKSDFEINYIKKVNGGKHTALNVGFQMIDTYLTFIVDSDDVLTANAIEEVYCNIEMIRVNDLCGVAYLRGYSEKKCIGKPFPQNEAIDNDINIRLKYNVSGDKAEIWRTDILRQYQFPVFENERFQGENYVWWQIARKYNMLYINKIIYITEYLDGGLTKSGRAMRMRNPLGGMENSKMAFYPEFPLKTKLKCGLLYDVYGYQAKWSIRKIINNSGSRGITCVCALPAKILQLYWKKKYLGNC</sequence>
<evidence type="ECO:0000259" key="1">
    <source>
        <dbReference type="Pfam" id="PF00535"/>
    </source>
</evidence>
<evidence type="ECO:0000313" key="2">
    <source>
        <dbReference type="EMBL" id="VYS76698.1"/>
    </source>
</evidence>
<dbReference type="GO" id="GO:0016757">
    <property type="term" value="F:glycosyltransferase activity"/>
    <property type="evidence" value="ECO:0007669"/>
    <property type="project" value="UniProtKB-KW"/>
</dbReference>
<dbReference type="EMBL" id="CACRTG010000001">
    <property type="protein sequence ID" value="VYS76698.1"/>
    <property type="molecule type" value="Genomic_DNA"/>
</dbReference>
<dbReference type="CDD" id="cd00761">
    <property type="entry name" value="Glyco_tranf_GTA_type"/>
    <property type="match status" value="1"/>
</dbReference>
<dbReference type="InterPro" id="IPR029044">
    <property type="entry name" value="Nucleotide-diphossugar_trans"/>
</dbReference>
<protein>
    <submittedName>
        <fullName evidence="2">Putative glycosyltransferase EpsJ</fullName>
        <ecNumber evidence="2">2.4.-.-</ecNumber>
    </submittedName>
</protein>
<dbReference type="Pfam" id="PF00535">
    <property type="entry name" value="Glycos_transf_2"/>
    <property type="match status" value="1"/>
</dbReference>
<organism evidence="2">
    <name type="scientific">[Clostridium] nexile</name>
    <dbReference type="NCBI Taxonomy" id="29361"/>
    <lineage>
        <taxon>Bacteria</taxon>
        <taxon>Bacillati</taxon>
        <taxon>Bacillota</taxon>
        <taxon>Clostridia</taxon>
        <taxon>Lachnospirales</taxon>
        <taxon>Lachnospiraceae</taxon>
        <taxon>Tyzzerella</taxon>
    </lineage>
</organism>
<feature type="domain" description="Glycosyltransferase 2-like" evidence="1">
    <location>
        <begin position="6"/>
        <end position="133"/>
    </location>
</feature>
<reference evidence="2" key="1">
    <citation type="submission" date="2019-11" db="EMBL/GenBank/DDBJ databases">
        <authorList>
            <person name="Feng L."/>
        </authorList>
    </citation>
    <scope>NUCLEOTIDE SEQUENCE</scope>
    <source>
        <strain evidence="2">CnexileLFYP112</strain>
    </source>
</reference>
<name>A0A6N2R831_9FIRM</name>
<dbReference type="EC" id="2.4.-.-" evidence="2"/>
<dbReference type="PANTHER" id="PTHR22916">
    <property type="entry name" value="GLYCOSYLTRANSFERASE"/>
    <property type="match status" value="1"/>
</dbReference>
<dbReference type="PANTHER" id="PTHR22916:SF64">
    <property type="entry name" value="TRANSFERASE, PUTATIVE-RELATED"/>
    <property type="match status" value="1"/>
</dbReference>
<dbReference type="SUPFAM" id="SSF53448">
    <property type="entry name" value="Nucleotide-diphospho-sugar transferases"/>
    <property type="match status" value="1"/>
</dbReference>